<evidence type="ECO:0000313" key="4">
    <source>
        <dbReference type="EMBL" id="JAQ17928.1"/>
    </source>
</evidence>
<dbReference type="SUPFAM" id="SSF56235">
    <property type="entry name" value="N-terminal nucleophile aminohydrolases (Ntn hydrolases)"/>
    <property type="match status" value="1"/>
</dbReference>
<dbReference type="InterPro" id="IPR050115">
    <property type="entry name" value="Proteasome_alpha"/>
</dbReference>
<dbReference type="InterPro" id="IPR029055">
    <property type="entry name" value="Ntn_hydrolases_N"/>
</dbReference>
<dbReference type="EMBL" id="GBHO01023573">
    <property type="protein sequence ID" value="JAG20031.1"/>
    <property type="molecule type" value="Transcribed_RNA"/>
</dbReference>
<dbReference type="PANTHER" id="PTHR11599">
    <property type="entry name" value="PROTEASOME SUBUNIT ALPHA/BETA"/>
    <property type="match status" value="1"/>
</dbReference>
<dbReference type="GO" id="GO:0019773">
    <property type="term" value="C:proteasome core complex, alpha-subunit complex"/>
    <property type="evidence" value="ECO:0007669"/>
    <property type="project" value="UniProtKB-UniRule"/>
</dbReference>
<dbReference type="GO" id="GO:0051603">
    <property type="term" value="P:proteolysis involved in protein catabolic process"/>
    <property type="evidence" value="ECO:0007669"/>
    <property type="project" value="InterPro"/>
</dbReference>
<evidence type="ECO:0000256" key="1">
    <source>
        <dbReference type="ARBA" id="ARBA00022942"/>
    </source>
</evidence>
<dbReference type="EMBL" id="GDHC01000701">
    <property type="protein sequence ID" value="JAQ17928.1"/>
    <property type="molecule type" value="Transcribed_RNA"/>
</dbReference>
<comment type="similarity">
    <text evidence="2">Belongs to the peptidase T1A family.</text>
</comment>
<proteinExistence type="inferred from homology"/>
<dbReference type="Pfam" id="PF00227">
    <property type="entry name" value="Proteasome"/>
    <property type="match status" value="1"/>
</dbReference>
<dbReference type="Gene3D" id="3.60.20.10">
    <property type="entry name" value="Glutamine Phosphoribosylpyrophosphate, subunit 1, domain 1"/>
    <property type="match status" value="1"/>
</dbReference>
<evidence type="ECO:0000313" key="3">
    <source>
        <dbReference type="EMBL" id="JAG20031.1"/>
    </source>
</evidence>
<evidence type="ECO:0000256" key="2">
    <source>
        <dbReference type="PROSITE-ProRule" id="PRU00808"/>
    </source>
</evidence>
<gene>
    <name evidence="3" type="primary">PSA5</name>
    <name evidence="4" type="synonym">PSA5_0</name>
    <name evidence="3" type="ORF">CM83_19514</name>
    <name evidence="4" type="ORF">g.7173</name>
</gene>
<keyword evidence="1 2" id="KW-0647">Proteasome</keyword>
<reference evidence="3" key="2">
    <citation type="submission" date="2014-07" db="EMBL/GenBank/DDBJ databases">
        <authorList>
            <person name="Hull J."/>
        </authorList>
    </citation>
    <scope>NUCLEOTIDE SEQUENCE</scope>
</reference>
<sequence length="165" mass="18094">MVPSSLRKIEQIDKRIYCAMSGVIPDARTLIDYARVTSQNHWFTYNEPITVQVIADSIAEKCAGFGEGNMARPYGVSLLVGGIDKYGTHLYCINPSGVATVFYAKAIGTGSEVAMNILKEQYSKDMSLDSAKGLALDVLKQVIEEKITEHNVELLTISSELAGWE</sequence>
<reference evidence="4" key="3">
    <citation type="journal article" date="2016" name="Gigascience">
        <title>De novo construction of an expanded transcriptome assembly for the western tarnished plant bug, Lygus hesperus.</title>
        <authorList>
            <person name="Tassone E.E."/>
            <person name="Geib S.M."/>
            <person name="Hall B."/>
            <person name="Fabrick J.A."/>
            <person name="Brent C.S."/>
            <person name="Hull J.J."/>
        </authorList>
    </citation>
    <scope>NUCLEOTIDE SEQUENCE</scope>
</reference>
<dbReference type="PROSITE" id="PS51475">
    <property type="entry name" value="PROTEASOME_ALPHA_2"/>
    <property type="match status" value="1"/>
</dbReference>
<dbReference type="AlphaFoldDB" id="A0A0A9XK57"/>
<organism evidence="3">
    <name type="scientific">Lygus hesperus</name>
    <name type="common">Western plant bug</name>
    <dbReference type="NCBI Taxonomy" id="30085"/>
    <lineage>
        <taxon>Eukaryota</taxon>
        <taxon>Metazoa</taxon>
        <taxon>Ecdysozoa</taxon>
        <taxon>Arthropoda</taxon>
        <taxon>Hexapoda</taxon>
        <taxon>Insecta</taxon>
        <taxon>Pterygota</taxon>
        <taxon>Neoptera</taxon>
        <taxon>Paraneoptera</taxon>
        <taxon>Hemiptera</taxon>
        <taxon>Heteroptera</taxon>
        <taxon>Panheteroptera</taxon>
        <taxon>Cimicomorpha</taxon>
        <taxon>Miridae</taxon>
        <taxon>Mirini</taxon>
        <taxon>Lygus</taxon>
    </lineage>
</organism>
<protein>
    <submittedName>
        <fullName evidence="3">Proteasome subunit alpha type-5</fullName>
    </submittedName>
</protein>
<dbReference type="InterPro" id="IPR023332">
    <property type="entry name" value="Proteasome_alpha-type"/>
</dbReference>
<dbReference type="InterPro" id="IPR001353">
    <property type="entry name" value="Proteasome_sua/b"/>
</dbReference>
<reference evidence="3" key="1">
    <citation type="journal article" date="2014" name="PLoS ONE">
        <title>Transcriptome-Based Identification of ABC Transporters in the Western Tarnished Plant Bug Lygus hesperus.</title>
        <authorList>
            <person name="Hull J.J."/>
            <person name="Chaney K."/>
            <person name="Geib S.M."/>
            <person name="Fabrick J.A."/>
            <person name="Brent C.S."/>
            <person name="Walsh D."/>
            <person name="Lavine L.C."/>
        </authorList>
    </citation>
    <scope>NUCLEOTIDE SEQUENCE</scope>
</reference>
<name>A0A0A9XK57_LYGHE</name>
<accession>A0A0A9XK57</accession>